<dbReference type="RefSeq" id="WP_267301699.1">
    <property type="nucleotide sequence ID" value="NZ_JAOQJZ010000013.1"/>
</dbReference>
<evidence type="ECO:0000313" key="3">
    <source>
        <dbReference type="EMBL" id="MCU6706580.1"/>
    </source>
</evidence>
<dbReference type="AlphaFoldDB" id="A0AAE3IIL1"/>
<feature type="transmembrane region" description="Helical" evidence="1">
    <location>
        <begin position="310"/>
        <end position="330"/>
    </location>
</feature>
<reference evidence="3 4" key="1">
    <citation type="journal article" date="2021" name="ISME Commun">
        <title>Automated analysis of genomic sequences facilitates high-throughput and comprehensive description of bacteria.</title>
        <authorList>
            <person name="Hitch T.C.A."/>
        </authorList>
    </citation>
    <scope>NUCLEOTIDE SEQUENCE [LARGE SCALE GENOMIC DNA]</scope>
    <source>
        <strain evidence="3 4">Sanger_31</strain>
    </source>
</reference>
<organism evidence="3 4">
    <name type="scientific">Hominimerdicola aceti</name>
    <dbReference type="NCBI Taxonomy" id="2981726"/>
    <lineage>
        <taxon>Bacteria</taxon>
        <taxon>Bacillati</taxon>
        <taxon>Bacillota</taxon>
        <taxon>Clostridia</taxon>
        <taxon>Eubacteriales</taxon>
        <taxon>Oscillospiraceae</taxon>
        <taxon>Hominimerdicola</taxon>
    </lineage>
</organism>
<name>A0AAE3IIL1_9FIRM</name>
<dbReference type="InterPro" id="IPR011528">
    <property type="entry name" value="NERD"/>
</dbReference>
<evidence type="ECO:0000313" key="4">
    <source>
        <dbReference type="Proteomes" id="UP001208131"/>
    </source>
</evidence>
<evidence type="ECO:0000256" key="1">
    <source>
        <dbReference type="SAM" id="Phobius"/>
    </source>
</evidence>
<sequence>MMNEKRVNEIISQITAFSKDTYTRSEYLLELLKLQKELIDLTFKAEHAENCDLQLWDVERHFRKMNEERGHVADDELARFVNGSKVVCNNISAEFSGNAGEQKVFRALDNLGCQNGVLHNVELEFDGRRTEIDAIVFTNHAIFIIEIKNSKKNIFIDENGEFYRIGNSMHHDCNIADKMDEREALLRKALERAGMDYLKIFKIVTFTNPRIDVECKYHYIKVCPSNYLPSFIERFTSNQWYSYEDICTMMEAVTEVKCPEEYQMAIDMTEFKKDFAILMTKLEAAEEADNEPEKNIETKPDNKNKIVRKYGSMVAAAVGVTLVNVAFISISRLIRK</sequence>
<dbReference type="Proteomes" id="UP001208131">
    <property type="component" value="Unassembled WGS sequence"/>
</dbReference>
<keyword evidence="4" id="KW-1185">Reference proteome</keyword>
<gene>
    <name evidence="3" type="ORF">OCV57_11675</name>
</gene>
<comment type="caution">
    <text evidence="3">The sequence shown here is derived from an EMBL/GenBank/DDBJ whole genome shotgun (WGS) entry which is preliminary data.</text>
</comment>
<keyword evidence="1" id="KW-1133">Transmembrane helix</keyword>
<proteinExistence type="predicted"/>
<dbReference type="Pfam" id="PF08378">
    <property type="entry name" value="NERD"/>
    <property type="match status" value="1"/>
</dbReference>
<keyword evidence="1" id="KW-0472">Membrane</keyword>
<dbReference type="PROSITE" id="PS50965">
    <property type="entry name" value="NERD"/>
    <property type="match status" value="1"/>
</dbReference>
<accession>A0AAE3IIL1</accession>
<protein>
    <submittedName>
        <fullName evidence="3">NERD domain-containing protein</fullName>
    </submittedName>
</protein>
<keyword evidence="1" id="KW-0812">Transmembrane</keyword>
<dbReference type="EMBL" id="JAOQJZ010000013">
    <property type="protein sequence ID" value="MCU6706580.1"/>
    <property type="molecule type" value="Genomic_DNA"/>
</dbReference>
<evidence type="ECO:0000259" key="2">
    <source>
        <dbReference type="PROSITE" id="PS50965"/>
    </source>
</evidence>
<feature type="domain" description="NERD" evidence="2">
    <location>
        <begin position="96"/>
        <end position="213"/>
    </location>
</feature>